<evidence type="ECO:0000256" key="6">
    <source>
        <dbReference type="SAM" id="MobiDB-lite"/>
    </source>
</evidence>
<evidence type="ECO:0000256" key="4">
    <source>
        <dbReference type="ARBA" id="ARBA00035230"/>
    </source>
</evidence>
<evidence type="ECO:0000313" key="8">
    <source>
        <dbReference type="Proteomes" id="UP000677687"/>
    </source>
</evidence>
<organism evidence="7 8">
    <name type="scientific">Candidatus Iainarchaeum sp</name>
    <dbReference type="NCBI Taxonomy" id="3101447"/>
    <lineage>
        <taxon>Archaea</taxon>
        <taxon>Candidatus Iainarchaeota</taxon>
        <taxon>Candidatus Iainarchaeia</taxon>
        <taxon>Candidatus Iainarchaeales</taxon>
        <taxon>Candidatus Iainarchaeaceae</taxon>
        <taxon>Candidatus Iainarchaeum</taxon>
    </lineage>
</organism>
<dbReference type="Pfam" id="PF01198">
    <property type="entry name" value="Ribosomal_L31e"/>
    <property type="match status" value="1"/>
</dbReference>
<comment type="caution">
    <text evidence="7">The sequence shown here is derived from an EMBL/GenBank/DDBJ whole genome shotgun (WGS) entry which is preliminary data.</text>
</comment>
<evidence type="ECO:0000256" key="1">
    <source>
        <dbReference type="ARBA" id="ARBA00010808"/>
    </source>
</evidence>
<name>A0A8T4KTA9_9ARCH</name>
<proteinExistence type="inferred from homology"/>
<feature type="region of interest" description="Disordered" evidence="6">
    <location>
        <begin position="86"/>
        <end position="138"/>
    </location>
</feature>
<sequence>MKGNEAEYLINLRECFNQPKPRRLKKAIRIVKEFVGKHTRIGVKNVVIGNSVNEAIYKGGDSPSRKLNVILHKKDNKVYVHMKGSKELEKIEKTPEEKKRGEKPKTPEEIKAEEEAKKRADEKRLMESAAEKAAIKKG</sequence>
<dbReference type="InterPro" id="IPR023621">
    <property type="entry name" value="Ribosomal_eL31_dom_sf"/>
</dbReference>
<dbReference type="AlphaFoldDB" id="A0A8T4KTA9"/>
<evidence type="ECO:0000256" key="2">
    <source>
        <dbReference type="ARBA" id="ARBA00022980"/>
    </source>
</evidence>
<keyword evidence="3" id="KW-0687">Ribonucleoprotein</keyword>
<dbReference type="Proteomes" id="UP000677687">
    <property type="component" value="Unassembled WGS sequence"/>
</dbReference>
<evidence type="ECO:0000256" key="3">
    <source>
        <dbReference type="ARBA" id="ARBA00023274"/>
    </source>
</evidence>
<protein>
    <recommendedName>
        <fullName evidence="4">Large ribosomal subunit protein eL31</fullName>
    </recommendedName>
    <alternativeName>
        <fullName evidence="5">50S ribosomal protein L31e</fullName>
    </alternativeName>
</protein>
<dbReference type="SUPFAM" id="SSF54575">
    <property type="entry name" value="Ribosomal protein L31e"/>
    <property type="match status" value="1"/>
</dbReference>
<dbReference type="EMBL" id="JAGVWD010000013">
    <property type="protein sequence ID" value="MBS3057184.1"/>
    <property type="molecule type" value="Genomic_DNA"/>
</dbReference>
<dbReference type="GO" id="GO:0003735">
    <property type="term" value="F:structural constituent of ribosome"/>
    <property type="evidence" value="ECO:0007669"/>
    <property type="project" value="InterPro"/>
</dbReference>
<dbReference type="InterPro" id="IPR000054">
    <property type="entry name" value="Ribosomal_eL31"/>
</dbReference>
<reference evidence="7" key="2">
    <citation type="submission" date="2021-05" db="EMBL/GenBank/DDBJ databases">
        <title>Protein family content uncovers lineage relationships and bacterial pathway maintenance mechanisms in DPANN archaea.</title>
        <authorList>
            <person name="Castelle C.J."/>
            <person name="Meheust R."/>
            <person name="Jaffe A.L."/>
            <person name="Seitz K."/>
            <person name="Gong X."/>
            <person name="Baker B.J."/>
            <person name="Banfield J.F."/>
        </authorList>
    </citation>
    <scope>NUCLEOTIDE SEQUENCE</scope>
    <source>
        <strain evidence="7">RIFCSPHIGHO2_01_FULL_AR10_44_11</strain>
    </source>
</reference>
<dbReference type="GO" id="GO:1990904">
    <property type="term" value="C:ribonucleoprotein complex"/>
    <property type="evidence" value="ECO:0007669"/>
    <property type="project" value="UniProtKB-KW"/>
</dbReference>
<dbReference type="GO" id="GO:0006412">
    <property type="term" value="P:translation"/>
    <property type="evidence" value="ECO:0007669"/>
    <property type="project" value="InterPro"/>
</dbReference>
<dbReference type="SMART" id="SM01380">
    <property type="entry name" value="Ribosomal_L31e"/>
    <property type="match status" value="1"/>
</dbReference>
<keyword evidence="2" id="KW-0689">Ribosomal protein</keyword>
<reference evidence="7" key="1">
    <citation type="submission" date="2021-03" db="EMBL/GenBank/DDBJ databases">
        <authorList>
            <person name="Jaffe A."/>
        </authorList>
    </citation>
    <scope>NUCLEOTIDE SEQUENCE</scope>
    <source>
        <strain evidence="7">RIFCSPHIGHO2_01_FULL_AR10_44_11</strain>
    </source>
</reference>
<comment type="similarity">
    <text evidence="1">Belongs to the eukaryotic ribosomal protein eL31 family.</text>
</comment>
<gene>
    <name evidence="7" type="ORF">J4415_00990</name>
</gene>
<dbReference type="GO" id="GO:0005840">
    <property type="term" value="C:ribosome"/>
    <property type="evidence" value="ECO:0007669"/>
    <property type="project" value="UniProtKB-KW"/>
</dbReference>
<evidence type="ECO:0000313" key="7">
    <source>
        <dbReference type="EMBL" id="MBS3057184.1"/>
    </source>
</evidence>
<evidence type="ECO:0000256" key="5">
    <source>
        <dbReference type="ARBA" id="ARBA00035378"/>
    </source>
</evidence>
<accession>A0A8T4KTA9</accession>
<dbReference type="Gene3D" id="3.10.440.10">
    <property type="match status" value="1"/>
</dbReference>